<evidence type="ECO:0000313" key="4">
    <source>
        <dbReference type="Proteomes" id="UP000274131"/>
    </source>
</evidence>
<accession>A0A0N4VPA6</accession>
<dbReference type="AlphaFoldDB" id="A0A0N4VPA6"/>
<evidence type="ECO:0000313" key="5">
    <source>
        <dbReference type="WBParaSite" id="EVEC_0001283401-mRNA-1"/>
    </source>
</evidence>
<comment type="caution">
    <text evidence="1">Lacks conserved residue(s) required for the propagation of feature annotation.</text>
</comment>
<keyword evidence="4" id="KW-1185">Reference proteome</keyword>
<dbReference type="Pfam" id="PF07699">
    <property type="entry name" value="Ephrin_rec_like"/>
    <property type="match status" value="3"/>
</dbReference>
<feature type="disulfide bond" evidence="1">
    <location>
        <begin position="271"/>
        <end position="280"/>
    </location>
</feature>
<dbReference type="SUPFAM" id="SSF57184">
    <property type="entry name" value="Growth factor receptor domain"/>
    <property type="match status" value="2"/>
</dbReference>
<dbReference type="Gene3D" id="2.10.25.10">
    <property type="entry name" value="Laminin"/>
    <property type="match status" value="1"/>
</dbReference>
<keyword evidence="1" id="KW-0245">EGF-like domain</keyword>
<dbReference type="GO" id="GO:0005615">
    <property type="term" value="C:extracellular space"/>
    <property type="evidence" value="ECO:0007669"/>
    <property type="project" value="TreeGrafter"/>
</dbReference>
<evidence type="ECO:0000256" key="1">
    <source>
        <dbReference type="PROSITE-ProRule" id="PRU00076"/>
    </source>
</evidence>
<sequence length="295" mass="32368">MVKVQVFKAQCSPGTYYNSAVKNCVICPKGSYQPNFGQYQCIVCAEGRTTIHEGNTDEKMECPAGHFLEPWSSRCLPCGFTAYQPHRGSSSCLACPSGTITLVPNAVSVTQCKSNCPPGKEHSSNGTCVPCRVGYFKTEEDLFCRPCNAAFTTEGTGSFRLCLRCAYGEYQDEDGAKKCKKCPPGYTTRFFGATSIAQCKSMNQCETGEHRCHWLAACFDLPDESNQSRYGCRCQPGFVGNGFECTDICLHLCLNGGTCIKTSRGFPKCLCSSEYKGKRCELKLSKEDTPIDLVH</sequence>
<evidence type="ECO:0000313" key="3">
    <source>
        <dbReference type="EMBL" id="VDD97251.1"/>
    </source>
</evidence>
<dbReference type="STRING" id="51028.A0A0N4VPA6"/>
<dbReference type="PROSITE" id="PS50026">
    <property type="entry name" value="EGF_3"/>
    <property type="match status" value="2"/>
</dbReference>
<dbReference type="Proteomes" id="UP000274131">
    <property type="component" value="Unassembled WGS sequence"/>
</dbReference>
<dbReference type="PROSITE" id="PS00022">
    <property type="entry name" value="EGF_1"/>
    <property type="match status" value="1"/>
</dbReference>
<dbReference type="WBParaSite" id="EVEC_0001283401-mRNA-1">
    <property type="protein sequence ID" value="EVEC_0001283401-mRNA-1"/>
    <property type="gene ID" value="EVEC_0001283401"/>
</dbReference>
<proteinExistence type="predicted"/>
<organism evidence="5">
    <name type="scientific">Enterobius vermicularis</name>
    <name type="common">Human pinworm</name>
    <dbReference type="NCBI Taxonomy" id="51028"/>
    <lineage>
        <taxon>Eukaryota</taxon>
        <taxon>Metazoa</taxon>
        <taxon>Ecdysozoa</taxon>
        <taxon>Nematoda</taxon>
        <taxon>Chromadorea</taxon>
        <taxon>Rhabditida</taxon>
        <taxon>Spirurina</taxon>
        <taxon>Oxyuridomorpha</taxon>
        <taxon>Oxyuroidea</taxon>
        <taxon>Oxyuridae</taxon>
        <taxon>Enterobius</taxon>
    </lineage>
</organism>
<dbReference type="InterPro" id="IPR000742">
    <property type="entry name" value="EGF"/>
</dbReference>
<name>A0A0N4VPA6_ENTVE</name>
<dbReference type="OrthoDB" id="382013at2759"/>
<dbReference type="SMART" id="SM00181">
    <property type="entry name" value="EGF"/>
    <property type="match status" value="3"/>
</dbReference>
<dbReference type="GO" id="GO:0009986">
    <property type="term" value="C:cell surface"/>
    <property type="evidence" value="ECO:0007669"/>
    <property type="project" value="TreeGrafter"/>
</dbReference>
<dbReference type="Gene3D" id="2.10.50.10">
    <property type="entry name" value="Tumor Necrosis Factor Receptor, subunit A, domain 2"/>
    <property type="match status" value="4"/>
</dbReference>
<feature type="domain" description="EGF-like" evidence="2">
    <location>
        <begin position="246"/>
        <end position="281"/>
    </location>
</feature>
<keyword evidence="1" id="KW-1015">Disulfide bond</keyword>
<dbReference type="InterPro" id="IPR009017">
    <property type="entry name" value="GFP"/>
</dbReference>
<protein>
    <submittedName>
        <fullName evidence="5">EGF-like domain-containing protein</fullName>
    </submittedName>
</protein>
<dbReference type="SUPFAM" id="SSF57196">
    <property type="entry name" value="EGF/Laminin"/>
    <property type="match status" value="1"/>
</dbReference>
<gene>
    <name evidence="3" type="ORF">EVEC_LOCUS12002</name>
</gene>
<dbReference type="FunFam" id="2.10.50.10:FF:000032">
    <property type="entry name" value="Uncharacterized protein, isoform A"/>
    <property type="match status" value="1"/>
</dbReference>
<dbReference type="PANTHER" id="PTHR24046">
    <property type="entry name" value="SIGNAL PEPTIDE, CUB AND EGF-LIKE DOMAIN-CONTAINING"/>
    <property type="match status" value="1"/>
</dbReference>
<dbReference type="InterPro" id="IPR009030">
    <property type="entry name" value="Growth_fac_rcpt_cys_sf"/>
</dbReference>
<dbReference type="InterPro" id="IPR011641">
    <property type="entry name" value="Tyr-kin_ephrin_A/B_rcpt-like"/>
</dbReference>
<dbReference type="SMART" id="SM01411">
    <property type="entry name" value="Ephrin_rec_like"/>
    <property type="match status" value="4"/>
</dbReference>
<dbReference type="Pfam" id="PF00008">
    <property type="entry name" value="EGF"/>
    <property type="match status" value="1"/>
</dbReference>
<dbReference type="Gene3D" id="2.40.155.10">
    <property type="entry name" value="Green fluorescent protein"/>
    <property type="match status" value="1"/>
</dbReference>
<feature type="disulfide bond" evidence="1">
    <location>
        <begin position="249"/>
        <end position="259"/>
    </location>
</feature>
<dbReference type="InterPro" id="IPR052071">
    <property type="entry name" value="SCUB_EGF-like_domain"/>
</dbReference>
<dbReference type="GO" id="GO:0007165">
    <property type="term" value="P:signal transduction"/>
    <property type="evidence" value="ECO:0007669"/>
    <property type="project" value="TreeGrafter"/>
</dbReference>
<reference evidence="5" key="1">
    <citation type="submission" date="2017-02" db="UniProtKB">
        <authorList>
            <consortium name="WormBaseParasite"/>
        </authorList>
    </citation>
    <scope>IDENTIFICATION</scope>
</reference>
<reference evidence="3 4" key="2">
    <citation type="submission" date="2018-10" db="EMBL/GenBank/DDBJ databases">
        <authorList>
            <consortium name="Pathogen Informatics"/>
        </authorList>
    </citation>
    <scope>NUCLEOTIDE SEQUENCE [LARGE SCALE GENOMIC DNA]</scope>
</reference>
<evidence type="ECO:0000259" key="2">
    <source>
        <dbReference type="PROSITE" id="PS50026"/>
    </source>
</evidence>
<feature type="domain" description="EGF-like" evidence="2">
    <location>
        <begin position="201"/>
        <end position="244"/>
    </location>
</feature>
<dbReference type="EMBL" id="UXUI01013205">
    <property type="protein sequence ID" value="VDD97251.1"/>
    <property type="molecule type" value="Genomic_DNA"/>
</dbReference>
<dbReference type="PANTHER" id="PTHR24046:SF5">
    <property type="entry name" value="EGF-LIKE DOMAIN-CONTAINING PROTEIN"/>
    <property type="match status" value="1"/>
</dbReference>